<evidence type="ECO:0000256" key="2">
    <source>
        <dbReference type="SAM" id="SignalP"/>
    </source>
</evidence>
<evidence type="ECO:0000256" key="1">
    <source>
        <dbReference type="SAM" id="MobiDB-lite"/>
    </source>
</evidence>
<sequence length="371" mass="39564">MKVLNTIFPLLVVLPTSALGLSAEAAQMSRAMLQQAMSSPSGKLTLSPEILVPDPRDPTSILLHGPAVISLSNDIRLKAKANTAFVVADSLGSYRTFCKEQEEARGNFPGPVPVVYCAKDSSNVEGILEDMADVAETGVSGFLVAINEGSEISSLDDISGDADWMKVCKAVLDCGMQPIPEITMKDETATTWKEDDVESLVDKLAEIMGEDPVSVLLTINSSSDEESSDEEEEAEAPEALPLPTVRKALGKRVPILASVRSNAGGGRMGQETAHIKDSGFTGAVLRRECVPGFPNNPSVEFSSEFWSACIGDLKSTKSKTFDFRSKNNMEVTLGTKWANLQNDVMGSGALGAMEDNAPPGFDSESGDYQGF</sequence>
<organism evidence="3">
    <name type="scientific">Pseudo-nitzschia delicatissima</name>
    <dbReference type="NCBI Taxonomy" id="44447"/>
    <lineage>
        <taxon>Eukaryota</taxon>
        <taxon>Sar</taxon>
        <taxon>Stramenopiles</taxon>
        <taxon>Ochrophyta</taxon>
        <taxon>Bacillariophyta</taxon>
        <taxon>Bacillariophyceae</taxon>
        <taxon>Bacillariophycidae</taxon>
        <taxon>Bacillariales</taxon>
        <taxon>Bacillariaceae</taxon>
        <taxon>Pseudo-nitzschia</taxon>
    </lineage>
</organism>
<dbReference type="AlphaFoldDB" id="A0A7S0UJ39"/>
<reference evidence="3" key="1">
    <citation type="submission" date="2021-01" db="EMBL/GenBank/DDBJ databases">
        <authorList>
            <person name="Corre E."/>
            <person name="Pelletier E."/>
            <person name="Niang G."/>
            <person name="Scheremetjew M."/>
            <person name="Finn R."/>
            <person name="Kale V."/>
            <person name="Holt S."/>
            <person name="Cochrane G."/>
            <person name="Meng A."/>
            <person name="Brown T."/>
            <person name="Cohen L."/>
        </authorList>
    </citation>
    <scope>NUCLEOTIDE SEQUENCE</scope>
    <source>
        <strain evidence="3">UNC1205</strain>
    </source>
</reference>
<dbReference type="EMBL" id="HBFL01001502">
    <property type="protein sequence ID" value="CAD8761037.1"/>
    <property type="molecule type" value="Transcribed_RNA"/>
</dbReference>
<feature type="compositionally biased region" description="Acidic residues" evidence="1">
    <location>
        <begin position="223"/>
        <end position="236"/>
    </location>
</feature>
<keyword evidence="2" id="KW-0732">Signal</keyword>
<evidence type="ECO:0000313" key="3">
    <source>
        <dbReference type="EMBL" id="CAD8761037.1"/>
    </source>
</evidence>
<feature type="region of interest" description="Disordered" evidence="1">
    <location>
        <begin position="221"/>
        <end position="241"/>
    </location>
</feature>
<feature type="region of interest" description="Disordered" evidence="1">
    <location>
        <begin position="349"/>
        <end position="371"/>
    </location>
</feature>
<protein>
    <submittedName>
        <fullName evidence="3">Uncharacterized protein</fullName>
    </submittedName>
</protein>
<feature type="signal peptide" evidence="2">
    <location>
        <begin position="1"/>
        <end position="20"/>
    </location>
</feature>
<proteinExistence type="predicted"/>
<name>A0A7S0UJ39_9STRA</name>
<accession>A0A7S0UJ39</accession>
<feature type="chain" id="PRO_5030789411" evidence="2">
    <location>
        <begin position="21"/>
        <end position="371"/>
    </location>
</feature>
<gene>
    <name evidence="3" type="ORF">PDEL1432_LOCUS1077</name>
</gene>